<evidence type="ECO:0008006" key="3">
    <source>
        <dbReference type="Google" id="ProtNLM"/>
    </source>
</evidence>
<evidence type="ECO:0000313" key="2">
    <source>
        <dbReference type="Proteomes" id="UP000305848"/>
    </source>
</evidence>
<proteinExistence type="predicted"/>
<keyword evidence="2" id="KW-1185">Reference proteome</keyword>
<protein>
    <recommendedName>
        <fullName evidence="3">Outer membrane protein beta-barrel domain-containing protein</fullName>
    </recommendedName>
</protein>
<sequence length="217" mass="23976">MTRKTITILLTLLACITIVKGQITNNSVLLGGQISYQNSNYDYAGTQATQKYKAGVFNVSIGKAVKDNSVFGFNVSYAPSTSENTYNGSSFFDVDTKQYSVGIFNRQYKKLAKDFYFFAESGVAYNNTKQVYDDTNNVNIGTVKQWGGQLNLAPGISYRILNKLHIEITIPNIVLIQYLKTSDRPAFVPVTDKSFTFSTSLNSSALSSLGVGFHFIL</sequence>
<dbReference type="EMBL" id="SZQL01000002">
    <property type="protein sequence ID" value="TKK70840.1"/>
    <property type="molecule type" value="Genomic_DNA"/>
</dbReference>
<dbReference type="PROSITE" id="PS51257">
    <property type="entry name" value="PROKAR_LIPOPROTEIN"/>
    <property type="match status" value="1"/>
</dbReference>
<dbReference type="SUPFAM" id="SSF103515">
    <property type="entry name" value="Autotransporter"/>
    <property type="match status" value="1"/>
</dbReference>
<reference evidence="1 2" key="1">
    <citation type="submission" date="2019-05" db="EMBL/GenBank/DDBJ databases">
        <title>Panacibacter sp. strain 17mud1-8 Genome sequencing and assembly.</title>
        <authorList>
            <person name="Chhetri G."/>
        </authorList>
    </citation>
    <scope>NUCLEOTIDE SEQUENCE [LARGE SCALE GENOMIC DNA]</scope>
    <source>
        <strain evidence="1 2">17mud1-8</strain>
    </source>
</reference>
<dbReference type="Proteomes" id="UP000305848">
    <property type="component" value="Unassembled WGS sequence"/>
</dbReference>
<dbReference type="InterPro" id="IPR036709">
    <property type="entry name" value="Autotransporte_beta_dom_sf"/>
</dbReference>
<dbReference type="AlphaFoldDB" id="A0A4U3L718"/>
<comment type="caution">
    <text evidence="1">The sequence shown here is derived from an EMBL/GenBank/DDBJ whole genome shotgun (WGS) entry which is preliminary data.</text>
</comment>
<dbReference type="RefSeq" id="WP_137260439.1">
    <property type="nucleotide sequence ID" value="NZ_SZQL01000002.1"/>
</dbReference>
<gene>
    <name evidence="1" type="ORF">FC093_03850</name>
</gene>
<dbReference type="OrthoDB" id="673025at2"/>
<organism evidence="1 2">
    <name type="scientific">Ilyomonas limi</name>
    <dbReference type="NCBI Taxonomy" id="2575867"/>
    <lineage>
        <taxon>Bacteria</taxon>
        <taxon>Pseudomonadati</taxon>
        <taxon>Bacteroidota</taxon>
        <taxon>Chitinophagia</taxon>
        <taxon>Chitinophagales</taxon>
        <taxon>Chitinophagaceae</taxon>
        <taxon>Ilyomonas</taxon>
    </lineage>
</organism>
<evidence type="ECO:0000313" key="1">
    <source>
        <dbReference type="EMBL" id="TKK70840.1"/>
    </source>
</evidence>
<name>A0A4U3L718_9BACT</name>
<accession>A0A4U3L718</accession>